<reference evidence="1" key="1">
    <citation type="submission" date="2010-07" db="EMBL/GenBank/DDBJ databases">
        <title>The complete genome of Methanosalsum zhilinae DSM 4017.</title>
        <authorList>
            <consortium name="US DOE Joint Genome Institute (JGI-PGF)"/>
            <person name="Lucas S."/>
            <person name="Copeland A."/>
            <person name="Lapidus A."/>
            <person name="Glavina del Rio T."/>
            <person name="Dalin E."/>
            <person name="Tice H."/>
            <person name="Bruce D."/>
            <person name="Goodwin L."/>
            <person name="Pitluck S."/>
            <person name="Kyrpides N."/>
            <person name="Mavromatis K."/>
            <person name="Ovchinnikova G."/>
            <person name="Daligault H."/>
            <person name="Detter J.C."/>
            <person name="Han C."/>
            <person name="Tapia R."/>
            <person name="Larimer F."/>
            <person name="Land M."/>
            <person name="Hauser L."/>
            <person name="Markowitz V."/>
            <person name="Cheng J.-F."/>
            <person name="Hugenholtz P."/>
            <person name="Woyke T."/>
            <person name="Wu D."/>
            <person name="Spring S."/>
            <person name="Schueler E."/>
            <person name="Brambilla E."/>
            <person name="Klenk H.-P."/>
            <person name="Eisen J.A."/>
        </authorList>
    </citation>
    <scope>NUCLEOTIDE SEQUENCE</scope>
    <source>
        <strain evidence="1">DSM 4017</strain>
    </source>
</reference>
<accession>F7XKK0</accession>
<dbReference type="KEGG" id="mzh:Mzhil_0738"/>
<dbReference type="RefSeq" id="WP_013898042.1">
    <property type="nucleotide sequence ID" value="NC_015676.1"/>
</dbReference>
<gene>
    <name evidence="1" type="ordered locus">Mzhil_0738</name>
</gene>
<keyword evidence="2" id="KW-1185">Reference proteome</keyword>
<evidence type="ECO:0000313" key="2">
    <source>
        <dbReference type="Proteomes" id="UP000006622"/>
    </source>
</evidence>
<dbReference type="GeneID" id="43327273"/>
<dbReference type="AlphaFoldDB" id="F7XKK0"/>
<dbReference type="STRING" id="679901.Mzhil_0738"/>
<protein>
    <submittedName>
        <fullName evidence="1">Uncharacterized protein</fullName>
    </submittedName>
</protein>
<evidence type="ECO:0000313" key="1">
    <source>
        <dbReference type="EMBL" id="AEH60603.1"/>
    </source>
</evidence>
<dbReference type="Proteomes" id="UP000006622">
    <property type="component" value="Chromosome"/>
</dbReference>
<sequence>MTTKKELLDKIRLNCVECCGCPKEVRLCHIERCQFYPFRFGTDPYKTRRGGK</sequence>
<name>F7XKK0_METZD</name>
<dbReference type="OrthoDB" id="382903at2157"/>
<dbReference type="EMBL" id="CP002101">
    <property type="protein sequence ID" value="AEH60603.1"/>
    <property type="molecule type" value="Genomic_DNA"/>
</dbReference>
<proteinExistence type="predicted"/>
<organism evidence="1 2">
    <name type="scientific">Methanosalsum zhilinae (strain DSM 4017 / NBRC 107636 / OCM 62 / WeN5)</name>
    <name type="common">Methanohalophilus zhilinae</name>
    <dbReference type="NCBI Taxonomy" id="679901"/>
    <lineage>
        <taxon>Archaea</taxon>
        <taxon>Methanobacteriati</taxon>
        <taxon>Methanobacteriota</taxon>
        <taxon>Stenosarchaea group</taxon>
        <taxon>Methanomicrobia</taxon>
        <taxon>Methanosarcinales</taxon>
        <taxon>Methanosarcinaceae</taxon>
        <taxon>Methanosalsum</taxon>
    </lineage>
</organism>
<dbReference type="HOGENOM" id="CLU_3075426_0_0_2"/>